<gene>
    <name evidence="3" type="ORF">G3N55_07785</name>
</gene>
<reference evidence="3 4" key="1">
    <citation type="submission" date="2020-02" db="EMBL/GenBank/DDBJ databases">
        <title>Comparative genomics of sulfur disproportionating microorganisms.</title>
        <authorList>
            <person name="Ward L.M."/>
            <person name="Bertran E."/>
            <person name="Johnston D.T."/>
        </authorList>
    </citation>
    <scope>NUCLEOTIDE SEQUENCE [LARGE SCALE GENOMIC DNA]</scope>
    <source>
        <strain evidence="3 4">DSM 100025</strain>
    </source>
</reference>
<sequence>MKPRGLIWLLVVAALFLLPFLAQAQELQVHDAAIATFIEDRMPQGVGETFPADVGKLYAFTRIVGAEAETTVTHKWYHGDQLMAEITLPVRSNNWRTWSSKNIWQGWTGQWRVDVVGPDGTVLKSITFTIQ</sequence>
<evidence type="ECO:0000259" key="2">
    <source>
        <dbReference type="Pfam" id="PF11141"/>
    </source>
</evidence>
<name>A0A6N9TQL1_DISTH</name>
<keyword evidence="1" id="KW-0732">Signal</keyword>
<dbReference type="RefSeq" id="WP_163298873.1">
    <property type="nucleotide sequence ID" value="NZ_JAAGRR010000081.1"/>
</dbReference>
<dbReference type="EMBL" id="JAAGRR010000081">
    <property type="protein sequence ID" value="NDY42740.1"/>
    <property type="molecule type" value="Genomic_DNA"/>
</dbReference>
<feature type="chain" id="PRO_5026987681" evidence="1">
    <location>
        <begin position="25"/>
        <end position="131"/>
    </location>
</feature>
<dbReference type="Pfam" id="PF11141">
    <property type="entry name" value="DUF2914"/>
    <property type="match status" value="1"/>
</dbReference>
<keyword evidence="4" id="KW-1185">Reference proteome</keyword>
<proteinExistence type="predicted"/>
<evidence type="ECO:0000256" key="1">
    <source>
        <dbReference type="SAM" id="SignalP"/>
    </source>
</evidence>
<feature type="domain" description="DUF2914" evidence="2">
    <location>
        <begin position="69"/>
        <end position="130"/>
    </location>
</feature>
<dbReference type="InterPro" id="IPR022606">
    <property type="entry name" value="DUF2914"/>
</dbReference>
<accession>A0A6N9TQL1</accession>
<feature type="signal peptide" evidence="1">
    <location>
        <begin position="1"/>
        <end position="24"/>
    </location>
</feature>
<comment type="caution">
    <text evidence="3">The sequence shown here is derived from an EMBL/GenBank/DDBJ whole genome shotgun (WGS) entry which is preliminary data.</text>
</comment>
<evidence type="ECO:0000313" key="4">
    <source>
        <dbReference type="Proteomes" id="UP000469346"/>
    </source>
</evidence>
<dbReference type="Proteomes" id="UP000469346">
    <property type="component" value="Unassembled WGS sequence"/>
</dbReference>
<evidence type="ECO:0000313" key="3">
    <source>
        <dbReference type="EMBL" id="NDY42740.1"/>
    </source>
</evidence>
<organism evidence="3 4">
    <name type="scientific">Dissulfurirhabdus thermomarina</name>
    <dbReference type="NCBI Taxonomy" id="1765737"/>
    <lineage>
        <taxon>Bacteria</taxon>
        <taxon>Deltaproteobacteria</taxon>
        <taxon>Dissulfurirhabdaceae</taxon>
        <taxon>Dissulfurirhabdus</taxon>
    </lineage>
</organism>
<dbReference type="AlphaFoldDB" id="A0A6N9TQL1"/>
<protein>
    <submittedName>
        <fullName evidence="3">DUF2914 domain-containing protein</fullName>
    </submittedName>
</protein>